<sequence length="99" mass="11236">MKQTITMATIGYMAPDEMSLKDFVKESSFDSLTKVIDVTILQEGDVHFTAKTNCIWSVLELALDCSAESPDRRRNMVDVVAELKKIKTRYHKDVRRPAG</sequence>
<reference evidence="1 2" key="1">
    <citation type="journal article" date="2024" name="G3 (Bethesda)">
        <title>Genome assembly of Hibiscus sabdariffa L. provides insights into metabolisms of medicinal natural products.</title>
        <authorList>
            <person name="Kim T."/>
        </authorList>
    </citation>
    <scope>NUCLEOTIDE SEQUENCE [LARGE SCALE GENOMIC DNA]</scope>
    <source>
        <strain evidence="1">TK-2024</strain>
        <tissue evidence="1">Old leaves</tissue>
    </source>
</reference>
<dbReference type="PANTHER" id="PTHR48055:SF36">
    <property type="entry name" value="PROTEIN KINASE, PLANT-TYPE, PUTATIVE-RELATED"/>
    <property type="match status" value="1"/>
</dbReference>
<dbReference type="Proteomes" id="UP001396334">
    <property type="component" value="Unassembled WGS sequence"/>
</dbReference>
<evidence type="ECO:0008006" key="3">
    <source>
        <dbReference type="Google" id="ProtNLM"/>
    </source>
</evidence>
<name>A0ABR2PVL4_9ROSI</name>
<evidence type="ECO:0000313" key="2">
    <source>
        <dbReference type="Proteomes" id="UP001396334"/>
    </source>
</evidence>
<comment type="caution">
    <text evidence="1">The sequence shown here is derived from an EMBL/GenBank/DDBJ whole genome shotgun (WGS) entry which is preliminary data.</text>
</comment>
<evidence type="ECO:0000313" key="1">
    <source>
        <dbReference type="EMBL" id="KAK8992473.1"/>
    </source>
</evidence>
<organism evidence="1 2">
    <name type="scientific">Hibiscus sabdariffa</name>
    <name type="common">roselle</name>
    <dbReference type="NCBI Taxonomy" id="183260"/>
    <lineage>
        <taxon>Eukaryota</taxon>
        <taxon>Viridiplantae</taxon>
        <taxon>Streptophyta</taxon>
        <taxon>Embryophyta</taxon>
        <taxon>Tracheophyta</taxon>
        <taxon>Spermatophyta</taxon>
        <taxon>Magnoliopsida</taxon>
        <taxon>eudicotyledons</taxon>
        <taxon>Gunneridae</taxon>
        <taxon>Pentapetalae</taxon>
        <taxon>rosids</taxon>
        <taxon>malvids</taxon>
        <taxon>Malvales</taxon>
        <taxon>Malvaceae</taxon>
        <taxon>Malvoideae</taxon>
        <taxon>Hibiscus</taxon>
    </lineage>
</organism>
<dbReference type="InterPro" id="IPR051564">
    <property type="entry name" value="LRR_receptor-like_kinase"/>
</dbReference>
<dbReference type="Gene3D" id="1.10.510.10">
    <property type="entry name" value="Transferase(Phosphotransferase) domain 1"/>
    <property type="match status" value="1"/>
</dbReference>
<keyword evidence="2" id="KW-1185">Reference proteome</keyword>
<protein>
    <recommendedName>
        <fullName evidence="3">Serine-threonine/tyrosine-protein kinase catalytic domain-containing protein</fullName>
    </recommendedName>
</protein>
<dbReference type="PANTHER" id="PTHR48055">
    <property type="entry name" value="LEUCINE-RICH REPEAT RECEPTOR PROTEIN KINASE EMS1"/>
    <property type="match status" value="1"/>
</dbReference>
<accession>A0ABR2PVL4</accession>
<gene>
    <name evidence="1" type="ORF">V6N11_048554</name>
</gene>
<proteinExistence type="predicted"/>
<dbReference type="EMBL" id="JBBPBN010000050">
    <property type="protein sequence ID" value="KAK8992473.1"/>
    <property type="molecule type" value="Genomic_DNA"/>
</dbReference>